<dbReference type="CDD" id="cd00093">
    <property type="entry name" value="HTH_XRE"/>
    <property type="match status" value="1"/>
</dbReference>
<organism evidence="4 5">
    <name type="scientific">Marvinbryantia formatexigens DSM 14469</name>
    <dbReference type="NCBI Taxonomy" id="478749"/>
    <lineage>
        <taxon>Bacteria</taxon>
        <taxon>Bacillati</taxon>
        <taxon>Bacillota</taxon>
        <taxon>Clostridia</taxon>
        <taxon>Lachnospirales</taxon>
        <taxon>Lachnospiraceae</taxon>
        <taxon>Marvinbryantia</taxon>
    </lineage>
</organism>
<dbReference type="PANTHER" id="PTHR46558">
    <property type="entry name" value="TRACRIPTIONAL REGULATORY PROTEIN-RELATED-RELATED"/>
    <property type="match status" value="1"/>
</dbReference>
<reference evidence="4" key="1">
    <citation type="submission" date="2009-07" db="EMBL/GenBank/DDBJ databases">
        <authorList>
            <person name="Weinstock G."/>
            <person name="Sodergren E."/>
            <person name="Clifton S."/>
            <person name="Fulton L."/>
            <person name="Fulton B."/>
            <person name="Courtney L."/>
            <person name="Fronick C."/>
            <person name="Harrison M."/>
            <person name="Strong C."/>
            <person name="Farmer C."/>
            <person name="Delahaunty K."/>
            <person name="Markovic C."/>
            <person name="Hall O."/>
            <person name="Minx P."/>
            <person name="Tomlinson C."/>
            <person name="Mitreva M."/>
            <person name="Nelson J."/>
            <person name="Hou S."/>
            <person name="Wollam A."/>
            <person name="Pepin K.H."/>
            <person name="Johnson M."/>
            <person name="Bhonagiri V."/>
            <person name="Nash W.E."/>
            <person name="Warren W."/>
            <person name="Chinwalla A."/>
            <person name="Mardis E.R."/>
            <person name="Wilson R.K."/>
        </authorList>
    </citation>
    <scope>NUCLEOTIDE SEQUENCE [LARGE SCALE GENOMIC DNA]</scope>
    <source>
        <strain evidence="4">DSM 14469</strain>
    </source>
</reference>
<feature type="transmembrane region" description="Helical" evidence="2">
    <location>
        <begin position="126"/>
        <end position="147"/>
    </location>
</feature>
<dbReference type="PROSITE" id="PS50943">
    <property type="entry name" value="HTH_CROC1"/>
    <property type="match status" value="1"/>
</dbReference>
<keyword evidence="1 4" id="KW-0238">DNA-binding</keyword>
<dbReference type="STRING" id="168384.SAMN05660368_02923"/>
<dbReference type="Gene3D" id="1.10.260.40">
    <property type="entry name" value="lambda repressor-like DNA-binding domains"/>
    <property type="match status" value="1"/>
</dbReference>
<feature type="transmembrane region" description="Helical" evidence="2">
    <location>
        <begin position="245"/>
        <end position="269"/>
    </location>
</feature>
<evidence type="ECO:0000313" key="5">
    <source>
        <dbReference type="Proteomes" id="UP000005561"/>
    </source>
</evidence>
<feature type="transmembrane region" description="Helical" evidence="2">
    <location>
        <begin position="312"/>
        <end position="330"/>
    </location>
</feature>
<feature type="domain" description="HTH cro/C1-type" evidence="3">
    <location>
        <begin position="18"/>
        <end position="72"/>
    </location>
</feature>
<proteinExistence type="predicted"/>
<keyword evidence="2" id="KW-0812">Transmembrane</keyword>
<keyword evidence="2" id="KW-1133">Transmembrane helix</keyword>
<dbReference type="EMBL" id="ACCL02000002">
    <property type="protein sequence ID" value="EET62569.1"/>
    <property type="molecule type" value="Genomic_DNA"/>
</dbReference>
<dbReference type="SUPFAM" id="SSF47413">
    <property type="entry name" value="lambda repressor-like DNA-binding domains"/>
    <property type="match status" value="1"/>
</dbReference>
<protein>
    <submittedName>
        <fullName evidence="4">DNA-binding helix-turn-helix protein</fullName>
    </submittedName>
</protein>
<comment type="caution">
    <text evidence="4">The sequence shown here is derived from an EMBL/GenBank/DDBJ whole genome shotgun (WGS) entry which is preliminary data.</text>
</comment>
<evidence type="ECO:0000256" key="1">
    <source>
        <dbReference type="ARBA" id="ARBA00023125"/>
    </source>
</evidence>
<keyword evidence="2" id="KW-0472">Membrane</keyword>
<feature type="transmembrane region" description="Helical" evidence="2">
    <location>
        <begin position="337"/>
        <end position="355"/>
    </location>
</feature>
<feature type="transmembrane region" description="Helical" evidence="2">
    <location>
        <begin position="220"/>
        <end position="239"/>
    </location>
</feature>
<dbReference type="eggNOG" id="COG1396">
    <property type="taxonomic scope" value="Bacteria"/>
</dbReference>
<feature type="transmembrane region" description="Helical" evidence="2">
    <location>
        <begin position="159"/>
        <end position="181"/>
    </location>
</feature>
<feature type="transmembrane region" description="Helical" evidence="2">
    <location>
        <begin position="187"/>
        <end position="208"/>
    </location>
</feature>
<dbReference type="GO" id="GO:0003677">
    <property type="term" value="F:DNA binding"/>
    <property type="evidence" value="ECO:0007669"/>
    <property type="project" value="UniProtKB-KW"/>
</dbReference>
<name>C6LAG2_9FIRM</name>
<dbReference type="InterPro" id="IPR001387">
    <property type="entry name" value="Cro/C1-type_HTH"/>
</dbReference>
<dbReference type="Pfam" id="PF01381">
    <property type="entry name" value="HTH_3"/>
    <property type="match status" value="1"/>
</dbReference>
<dbReference type="SMART" id="SM00530">
    <property type="entry name" value="HTH_XRE"/>
    <property type="match status" value="1"/>
</dbReference>
<gene>
    <name evidence="4" type="ORF">BRYFOR_05604</name>
</gene>
<feature type="transmembrane region" description="Helical" evidence="2">
    <location>
        <begin position="391"/>
        <end position="415"/>
    </location>
</feature>
<keyword evidence="5" id="KW-1185">Reference proteome</keyword>
<dbReference type="Proteomes" id="UP000005561">
    <property type="component" value="Unassembled WGS sequence"/>
</dbReference>
<evidence type="ECO:0000256" key="2">
    <source>
        <dbReference type="SAM" id="Phobius"/>
    </source>
</evidence>
<dbReference type="InterPro" id="IPR010982">
    <property type="entry name" value="Lambda_DNA-bd_dom_sf"/>
</dbReference>
<feature type="transmembrane region" description="Helical" evidence="2">
    <location>
        <begin position="281"/>
        <end position="300"/>
    </location>
</feature>
<feature type="transmembrane region" description="Helical" evidence="2">
    <location>
        <begin position="100"/>
        <end position="120"/>
    </location>
</feature>
<evidence type="ECO:0000259" key="3">
    <source>
        <dbReference type="PROSITE" id="PS50943"/>
    </source>
</evidence>
<accession>C6LAG2</accession>
<evidence type="ECO:0000313" key="4">
    <source>
        <dbReference type="EMBL" id="EET62569.1"/>
    </source>
</evidence>
<sequence>MVREDFNMENKKTFGAFVLRRRKELGMTQKEFAARLYVTESAVSKWERGMSYPDITLIRSICSVLEVSEHELLTGSEDTEKRTSEKLAEKYLRLTRNYRLAQYLLYGAILLGCAIGNLASAHTLDWFFIVLMAVLMSASLTLVPALAALHPALCRCKAAVSLGSFLVSLELLLLVCCLQTGGSWFPMAGVSVLFGFALVLLPFLLPTLPLPACLARRKTSLYLITVMALLILLLLTGCVTSGGDWFFTAAVGTLFGTGFLILPVLLRQLPLPETLRPHKTLLYFAIQTALLFLLLLIVALEEGGGADGLRVSLPTAALLAALPWGEMLLIRYLPANGWFKASACAAFAALWVWLFPAGLDAIMTLEYGPAINSWELWLPYDFSKWGGNQTAINVFAIILFTLLAIAAVLAGVGIWRKKKGR</sequence>
<dbReference type="AlphaFoldDB" id="C6LAG2"/>
<dbReference type="PANTHER" id="PTHR46558:SF4">
    <property type="entry name" value="DNA-BIDING PHAGE PROTEIN"/>
    <property type="match status" value="1"/>
</dbReference>